<dbReference type="InterPro" id="IPR036259">
    <property type="entry name" value="MFS_trans_sf"/>
</dbReference>
<keyword evidence="3 6" id="KW-0812">Transmembrane</keyword>
<name>A0A930VFA7_9ACTN</name>
<dbReference type="InterPro" id="IPR020846">
    <property type="entry name" value="MFS_dom"/>
</dbReference>
<feature type="transmembrane region" description="Helical" evidence="6">
    <location>
        <begin position="111"/>
        <end position="133"/>
    </location>
</feature>
<dbReference type="EMBL" id="JADKPN010000016">
    <property type="protein sequence ID" value="MBF4765498.1"/>
    <property type="molecule type" value="Genomic_DNA"/>
</dbReference>
<feature type="domain" description="Major facilitator superfamily (MFS) profile" evidence="7">
    <location>
        <begin position="17"/>
        <end position="580"/>
    </location>
</feature>
<evidence type="ECO:0000259" key="7">
    <source>
        <dbReference type="PROSITE" id="PS50850"/>
    </source>
</evidence>
<sequence length="593" mass="61038">MRTRSRLAAADPAGRVLLWLAAVAVAFAAADTYVVVLALPEMMASAGLSAEDLQRAAPIISGFMLGYVAALPLVGRIADLRGRTPVLVGSLVVFSLGSLVTAAAYDLPSMVAGRVLQGIGAGGLLPATLALVADLYPPRRRGVPLGVVNGIQELGNVVGPLYGAVVLTFGTWRDIFLVNLAAGLVLAAVIRRVAAHHGDPALRPRLLARRDWLGVLLATAAVSGLLLVMVQPSRLTGDVDLGVAFLPVAGQSRWLSPLGIAVVVLALLLLVRCLTARSPLVDVPSWRPLLRQVDLLGAGLLAAALAGVILAFAATDPEVQVLAPAGPWLLLGGALAAAGFWRRNRAVSNPLVPPGALTATPAWGALVVSFFVGAGLIAALVDIPIFARITIYGDSQLAAALVLVRFLVGLPVGALVGGWLTHRVPAGVVTAIGMAASCAAFAWMSRWGLESLRSPVATVPLVLGGLGVGLAMPPTNAALLSATRSTTHGVASALLVVARTVGKLVGISALTTIGLRRYYVAQADIPAAQDVCPGGRTRCAEYALILREAGLVQLHTIFLGAAVCCAVAGLAALVVFRHADTRDVGHGRERLEP</sequence>
<feature type="transmembrane region" description="Helical" evidence="6">
    <location>
        <begin position="424"/>
        <end position="444"/>
    </location>
</feature>
<dbReference type="PROSITE" id="PS50850">
    <property type="entry name" value="MFS"/>
    <property type="match status" value="1"/>
</dbReference>
<dbReference type="SUPFAM" id="SSF103473">
    <property type="entry name" value="MFS general substrate transporter"/>
    <property type="match status" value="1"/>
</dbReference>
<evidence type="ECO:0000313" key="8">
    <source>
        <dbReference type="EMBL" id="MBF4765498.1"/>
    </source>
</evidence>
<gene>
    <name evidence="8" type="ORF">ISU07_20405</name>
</gene>
<evidence type="ECO:0000256" key="6">
    <source>
        <dbReference type="SAM" id="Phobius"/>
    </source>
</evidence>
<protein>
    <submittedName>
        <fullName evidence="8">MFS transporter</fullName>
    </submittedName>
</protein>
<keyword evidence="4 6" id="KW-1133">Transmembrane helix</keyword>
<dbReference type="Proteomes" id="UP000640489">
    <property type="component" value="Unassembled WGS sequence"/>
</dbReference>
<dbReference type="GO" id="GO:0005886">
    <property type="term" value="C:plasma membrane"/>
    <property type="evidence" value="ECO:0007669"/>
    <property type="project" value="UniProtKB-SubCell"/>
</dbReference>
<feature type="transmembrane region" description="Helical" evidence="6">
    <location>
        <begin position="362"/>
        <end position="385"/>
    </location>
</feature>
<evidence type="ECO:0000256" key="3">
    <source>
        <dbReference type="ARBA" id="ARBA00022692"/>
    </source>
</evidence>
<feature type="transmembrane region" description="Helical" evidence="6">
    <location>
        <begin position="456"/>
        <end position="479"/>
    </location>
</feature>
<feature type="transmembrane region" description="Helical" evidence="6">
    <location>
        <begin position="397"/>
        <end position="417"/>
    </location>
</feature>
<evidence type="ECO:0000256" key="2">
    <source>
        <dbReference type="ARBA" id="ARBA00022448"/>
    </source>
</evidence>
<dbReference type="AlphaFoldDB" id="A0A930VFA7"/>
<reference evidence="8" key="1">
    <citation type="submission" date="2020-11" db="EMBL/GenBank/DDBJ databases">
        <title>Nocardioides sp. nov., isolated from Soil of Cynanchum wilfordii Hemsley rhizosphere.</title>
        <authorList>
            <person name="Lee J.-S."/>
            <person name="Suh M.K."/>
            <person name="Kim J.-S."/>
        </authorList>
    </citation>
    <scope>NUCLEOTIDE SEQUENCE</scope>
    <source>
        <strain evidence="8">KCTC 19275</strain>
    </source>
</reference>
<dbReference type="Pfam" id="PF07690">
    <property type="entry name" value="MFS_1"/>
    <property type="match status" value="1"/>
</dbReference>
<keyword evidence="5 6" id="KW-0472">Membrane</keyword>
<keyword evidence="2" id="KW-0813">Transport</keyword>
<dbReference type="PANTHER" id="PTHR23501">
    <property type="entry name" value="MAJOR FACILITATOR SUPERFAMILY"/>
    <property type="match status" value="1"/>
</dbReference>
<dbReference type="RefSeq" id="WP_194708685.1">
    <property type="nucleotide sequence ID" value="NZ_JADKPN010000016.1"/>
</dbReference>
<dbReference type="PANTHER" id="PTHR23501:SF191">
    <property type="entry name" value="VACUOLAR BASIC AMINO ACID TRANSPORTER 4"/>
    <property type="match status" value="1"/>
</dbReference>
<evidence type="ECO:0000256" key="1">
    <source>
        <dbReference type="ARBA" id="ARBA00004429"/>
    </source>
</evidence>
<proteinExistence type="predicted"/>
<comment type="caution">
    <text evidence="8">The sequence shown here is derived from an EMBL/GenBank/DDBJ whole genome shotgun (WGS) entry which is preliminary data.</text>
</comment>
<dbReference type="Gene3D" id="1.20.1250.20">
    <property type="entry name" value="MFS general substrate transporter like domains"/>
    <property type="match status" value="1"/>
</dbReference>
<feature type="transmembrane region" description="Helical" evidence="6">
    <location>
        <begin position="215"/>
        <end position="234"/>
    </location>
</feature>
<dbReference type="Gene3D" id="1.20.1720.10">
    <property type="entry name" value="Multidrug resistance protein D"/>
    <property type="match status" value="1"/>
</dbReference>
<feature type="transmembrane region" description="Helical" evidence="6">
    <location>
        <begin position="321"/>
        <end position="341"/>
    </location>
</feature>
<feature type="transmembrane region" description="Helical" evidence="6">
    <location>
        <begin position="145"/>
        <end position="169"/>
    </location>
</feature>
<evidence type="ECO:0000256" key="5">
    <source>
        <dbReference type="ARBA" id="ARBA00023136"/>
    </source>
</evidence>
<dbReference type="GO" id="GO:0022857">
    <property type="term" value="F:transmembrane transporter activity"/>
    <property type="evidence" value="ECO:0007669"/>
    <property type="project" value="InterPro"/>
</dbReference>
<keyword evidence="9" id="KW-1185">Reference proteome</keyword>
<organism evidence="8 9">
    <name type="scientific">Nocardioides islandensis</name>
    <dbReference type="NCBI Taxonomy" id="433663"/>
    <lineage>
        <taxon>Bacteria</taxon>
        <taxon>Bacillati</taxon>
        <taxon>Actinomycetota</taxon>
        <taxon>Actinomycetes</taxon>
        <taxon>Propionibacteriales</taxon>
        <taxon>Nocardioidaceae</taxon>
        <taxon>Nocardioides</taxon>
    </lineage>
</organism>
<feature type="transmembrane region" description="Helical" evidence="6">
    <location>
        <begin position="295"/>
        <end position="315"/>
    </location>
</feature>
<feature type="transmembrane region" description="Helical" evidence="6">
    <location>
        <begin position="86"/>
        <end position="105"/>
    </location>
</feature>
<feature type="transmembrane region" description="Helical" evidence="6">
    <location>
        <begin position="254"/>
        <end position="274"/>
    </location>
</feature>
<comment type="subcellular location">
    <subcellularLocation>
        <location evidence="1">Cell inner membrane</location>
        <topology evidence="1">Multi-pass membrane protein</topology>
    </subcellularLocation>
</comment>
<feature type="transmembrane region" description="Helical" evidence="6">
    <location>
        <begin position="56"/>
        <end position="74"/>
    </location>
</feature>
<dbReference type="InterPro" id="IPR011701">
    <property type="entry name" value="MFS"/>
</dbReference>
<accession>A0A930VFA7</accession>
<feature type="transmembrane region" description="Helical" evidence="6">
    <location>
        <begin position="557"/>
        <end position="576"/>
    </location>
</feature>
<feature type="transmembrane region" description="Helical" evidence="6">
    <location>
        <begin position="491"/>
        <end position="510"/>
    </location>
</feature>
<feature type="transmembrane region" description="Helical" evidence="6">
    <location>
        <begin position="175"/>
        <end position="194"/>
    </location>
</feature>
<evidence type="ECO:0000256" key="4">
    <source>
        <dbReference type="ARBA" id="ARBA00022989"/>
    </source>
</evidence>
<evidence type="ECO:0000313" key="9">
    <source>
        <dbReference type="Proteomes" id="UP000640489"/>
    </source>
</evidence>